<sequence length="88" mass="9564">MTDVEGRGDARVTEDRYTTGGFEDVVGTVGIGDEDEHRFVEDRIESSADGTDLGLFGKPSAVDGRYDIATGHHHAGFDIDQGDHLRWG</sequence>
<dbReference type="Proteomes" id="UP001500177">
    <property type="component" value="Unassembled WGS sequence"/>
</dbReference>
<organism evidence="1 2">
    <name type="scientific">Brevibacterium permense</name>
    <dbReference type="NCBI Taxonomy" id="234834"/>
    <lineage>
        <taxon>Bacteria</taxon>
        <taxon>Bacillati</taxon>
        <taxon>Actinomycetota</taxon>
        <taxon>Actinomycetes</taxon>
        <taxon>Micrococcales</taxon>
        <taxon>Brevibacteriaceae</taxon>
        <taxon>Brevibacterium</taxon>
    </lineage>
</organism>
<evidence type="ECO:0000313" key="1">
    <source>
        <dbReference type="EMBL" id="GAA1527985.1"/>
    </source>
</evidence>
<dbReference type="EMBL" id="BAAALX010000041">
    <property type="protein sequence ID" value="GAA1527985.1"/>
    <property type="molecule type" value="Genomic_DNA"/>
</dbReference>
<accession>A0ABN2AV74</accession>
<comment type="caution">
    <text evidence="1">The sequence shown here is derived from an EMBL/GenBank/DDBJ whole genome shotgun (WGS) entry which is preliminary data.</text>
</comment>
<evidence type="ECO:0000313" key="2">
    <source>
        <dbReference type="Proteomes" id="UP001500177"/>
    </source>
</evidence>
<keyword evidence="2" id="KW-1185">Reference proteome</keyword>
<proteinExistence type="predicted"/>
<protein>
    <submittedName>
        <fullName evidence="1">Uncharacterized protein</fullName>
    </submittedName>
</protein>
<name>A0ABN2AV74_9MICO</name>
<reference evidence="1 2" key="1">
    <citation type="journal article" date="2019" name="Int. J. Syst. Evol. Microbiol.">
        <title>The Global Catalogue of Microorganisms (GCM) 10K type strain sequencing project: providing services to taxonomists for standard genome sequencing and annotation.</title>
        <authorList>
            <consortium name="The Broad Institute Genomics Platform"/>
            <consortium name="The Broad Institute Genome Sequencing Center for Infectious Disease"/>
            <person name="Wu L."/>
            <person name="Ma J."/>
        </authorList>
    </citation>
    <scope>NUCLEOTIDE SEQUENCE [LARGE SCALE GENOMIC DNA]</scope>
    <source>
        <strain evidence="1 2">JCM 13318</strain>
    </source>
</reference>
<gene>
    <name evidence="1" type="ORF">GCM10009690_33430</name>
</gene>